<dbReference type="InterPro" id="IPR020904">
    <property type="entry name" value="Sc_DH/Rdtase_CS"/>
</dbReference>
<comment type="similarity">
    <text evidence="1">Belongs to the short-chain dehydrogenases/reductases (SDR) family.</text>
</comment>
<dbReference type="PANTHER" id="PTHR43618:SF18">
    <property type="entry name" value="SHORT CHAIN DEHYDROGENASE_REDUCTASE FAMILY (AFU_ORTHOLOGUE AFUA_5G12480)"/>
    <property type="match status" value="1"/>
</dbReference>
<evidence type="ECO:0000313" key="4">
    <source>
        <dbReference type="EMBL" id="KAF2800219.1"/>
    </source>
</evidence>
<evidence type="ECO:0000256" key="1">
    <source>
        <dbReference type="ARBA" id="ARBA00006484"/>
    </source>
</evidence>
<gene>
    <name evidence="4" type="ORF">K505DRAFT_293159</name>
</gene>
<dbReference type="Gene3D" id="3.40.50.720">
    <property type="entry name" value="NAD(P)-binding Rossmann-like Domain"/>
    <property type="match status" value="1"/>
</dbReference>
<protein>
    <submittedName>
        <fullName evidence="4">Short chain dehydrogenase/reductase family</fullName>
    </submittedName>
</protein>
<dbReference type="OrthoDB" id="2898618at2759"/>
<sequence length="295" mass="31268">MSNLEASNLFSVKGMVFVLTGGGSGIGAMFAKALDVNGASKVYILGRRLDKLEEVAAAAPNKSVVPIQCDITSKDSLAAAASIVEKESGFVNTVIANSGVTGPDMYGLPKDRRPTLTEIHKYLWDTPMSHFNQAFEVNTTACFYTLVAFLPLLDLGNKSEPGKRIGVKSQFVVTGSIAAFSRRPGMGFAYAGSKMAAIHIVKQLATMLADWRVDIRVNCFCPGVYPSDMSKGLMGSNDLTQEGSIAPEMVPLTRAGTEEDAGGALLFMCSRAGAYTNGNILISDGGRMSIVPATF</sequence>
<dbReference type="InterPro" id="IPR052178">
    <property type="entry name" value="Sec_Metab_Biosynth_SDR"/>
</dbReference>
<evidence type="ECO:0000313" key="5">
    <source>
        <dbReference type="Proteomes" id="UP000799757"/>
    </source>
</evidence>
<keyword evidence="3" id="KW-0560">Oxidoreductase</keyword>
<dbReference type="SUPFAM" id="SSF51735">
    <property type="entry name" value="NAD(P)-binding Rossmann-fold domains"/>
    <property type="match status" value="1"/>
</dbReference>
<name>A0A6A6XUZ1_9PLEO</name>
<organism evidence="4 5">
    <name type="scientific">Melanomma pulvis-pyrius CBS 109.77</name>
    <dbReference type="NCBI Taxonomy" id="1314802"/>
    <lineage>
        <taxon>Eukaryota</taxon>
        <taxon>Fungi</taxon>
        <taxon>Dikarya</taxon>
        <taxon>Ascomycota</taxon>
        <taxon>Pezizomycotina</taxon>
        <taxon>Dothideomycetes</taxon>
        <taxon>Pleosporomycetidae</taxon>
        <taxon>Pleosporales</taxon>
        <taxon>Melanommataceae</taxon>
        <taxon>Melanomma</taxon>
    </lineage>
</organism>
<accession>A0A6A6XUZ1</accession>
<dbReference type="CDD" id="cd05233">
    <property type="entry name" value="SDR_c"/>
    <property type="match status" value="1"/>
</dbReference>
<dbReference type="PANTHER" id="PTHR43618">
    <property type="entry name" value="7-ALPHA-HYDROXYSTEROID DEHYDROGENASE"/>
    <property type="match status" value="1"/>
</dbReference>
<dbReference type="InterPro" id="IPR036291">
    <property type="entry name" value="NAD(P)-bd_dom_sf"/>
</dbReference>
<proteinExistence type="inferred from homology"/>
<dbReference type="GO" id="GO:0016491">
    <property type="term" value="F:oxidoreductase activity"/>
    <property type="evidence" value="ECO:0007669"/>
    <property type="project" value="UniProtKB-KW"/>
</dbReference>
<dbReference type="AlphaFoldDB" id="A0A6A6XUZ1"/>
<dbReference type="InterPro" id="IPR002347">
    <property type="entry name" value="SDR_fam"/>
</dbReference>
<keyword evidence="2" id="KW-0521">NADP</keyword>
<evidence type="ECO:0000256" key="2">
    <source>
        <dbReference type="ARBA" id="ARBA00022857"/>
    </source>
</evidence>
<dbReference type="Proteomes" id="UP000799757">
    <property type="component" value="Unassembled WGS sequence"/>
</dbReference>
<dbReference type="PROSITE" id="PS00061">
    <property type="entry name" value="ADH_SHORT"/>
    <property type="match status" value="1"/>
</dbReference>
<reference evidence="4" key="1">
    <citation type="journal article" date="2020" name="Stud. Mycol.">
        <title>101 Dothideomycetes genomes: a test case for predicting lifestyles and emergence of pathogens.</title>
        <authorList>
            <person name="Haridas S."/>
            <person name="Albert R."/>
            <person name="Binder M."/>
            <person name="Bloem J."/>
            <person name="Labutti K."/>
            <person name="Salamov A."/>
            <person name="Andreopoulos B."/>
            <person name="Baker S."/>
            <person name="Barry K."/>
            <person name="Bills G."/>
            <person name="Bluhm B."/>
            <person name="Cannon C."/>
            <person name="Castanera R."/>
            <person name="Culley D."/>
            <person name="Daum C."/>
            <person name="Ezra D."/>
            <person name="Gonzalez J."/>
            <person name="Henrissat B."/>
            <person name="Kuo A."/>
            <person name="Liang C."/>
            <person name="Lipzen A."/>
            <person name="Lutzoni F."/>
            <person name="Magnuson J."/>
            <person name="Mondo S."/>
            <person name="Nolan M."/>
            <person name="Ohm R."/>
            <person name="Pangilinan J."/>
            <person name="Park H.-J."/>
            <person name="Ramirez L."/>
            <person name="Alfaro M."/>
            <person name="Sun H."/>
            <person name="Tritt A."/>
            <person name="Yoshinaga Y."/>
            <person name="Zwiers L.-H."/>
            <person name="Turgeon B."/>
            <person name="Goodwin S."/>
            <person name="Spatafora J."/>
            <person name="Crous P."/>
            <person name="Grigoriev I."/>
        </authorList>
    </citation>
    <scope>NUCLEOTIDE SEQUENCE</scope>
    <source>
        <strain evidence="4">CBS 109.77</strain>
    </source>
</reference>
<dbReference type="EMBL" id="MU001751">
    <property type="protein sequence ID" value="KAF2800219.1"/>
    <property type="molecule type" value="Genomic_DNA"/>
</dbReference>
<evidence type="ECO:0000256" key="3">
    <source>
        <dbReference type="ARBA" id="ARBA00023002"/>
    </source>
</evidence>
<dbReference type="PRINTS" id="PR00081">
    <property type="entry name" value="GDHRDH"/>
</dbReference>
<dbReference type="Pfam" id="PF13561">
    <property type="entry name" value="adh_short_C2"/>
    <property type="match status" value="1"/>
</dbReference>
<keyword evidence="5" id="KW-1185">Reference proteome</keyword>